<feature type="compositionally biased region" description="Acidic residues" evidence="2">
    <location>
        <begin position="14"/>
        <end position="27"/>
    </location>
</feature>
<dbReference type="GO" id="GO:0006355">
    <property type="term" value="P:regulation of DNA-templated transcription"/>
    <property type="evidence" value="ECO:0007669"/>
    <property type="project" value="InterPro"/>
</dbReference>
<dbReference type="GO" id="GO:0005634">
    <property type="term" value="C:nucleus"/>
    <property type="evidence" value="ECO:0007669"/>
    <property type="project" value="TreeGrafter"/>
</dbReference>
<evidence type="ECO:0000259" key="3">
    <source>
        <dbReference type="Pfam" id="PF04504"/>
    </source>
</evidence>
<feature type="compositionally biased region" description="Low complexity" evidence="2">
    <location>
        <begin position="49"/>
        <end position="59"/>
    </location>
</feature>
<evidence type="ECO:0000256" key="1">
    <source>
        <dbReference type="ARBA" id="ARBA00010820"/>
    </source>
</evidence>
<dbReference type="InterPro" id="IPR007592">
    <property type="entry name" value="GEBP"/>
</dbReference>
<dbReference type="OrthoDB" id="661680at2759"/>
<gene>
    <name evidence="4" type="ORF">E3N88_37209</name>
</gene>
<sequence length="371" mass="41210">MAGSGNKSVISSSGEEEGSSESSESESEPDKASAPPPSFKKTQPTPNASTDQSDSQSEQETNKTFKNSQLSESSLKPLASKPINDDQSKKSRSKNPTSRYSPPPIKQLTGKRPTAEDDGGDLKKIKKNTVVDADNGGEKKQLFQRLWSEDNEIELIQGMIDYVEERGKDPVADVNDFHEFVKKSLHVDVNDRQMLAKARRLKKKFENNVAKVENKGKVRSFSNPHEKKMYELSKNLWGSDRNKNVVMSSSTKKVKAKVNVTPKINKSHKSVDSGNRSAGFEVTANEVEPKVVQHARSSHVLDHLGSMGLPITEEVIVNKGLELLLGPKKVEMEEKWKNLKVQELEHFLKKADILKEQAELVLNAISHSGAR</sequence>
<feature type="domain" description="Glabrous enhancer-binding protein-like DBD" evidence="3">
    <location>
        <begin position="143"/>
        <end position="238"/>
    </location>
</feature>
<organism evidence="4 5">
    <name type="scientific">Mikania micrantha</name>
    <name type="common">bitter vine</name>
    <dbReference type="NCBI Taxonomy" id="192012"/>
    <lineage>
        <taxon>Eukaryota</taxon>
        <taxon>Viridiplantae</taxon>
        <taxon>Streptophyta</taxon>
        <taxon>Embryophyta</taxon>
        <taxon>Tracheophyta</taxon>
        <taxon>Spermatophyta</taxon>
        <taxon>Magnoliopsida</taxon>
        <taxon>eudicotyledons</taxon>
        <taxon>Gunneridae</taxon>
        <taxon>Pentapetalae</taxon>
        <taxon>asterids</taxon>
        <taxon>campanulids</taxon>
        <taxon>Asterales</taxon>
        <taxon>Asteraceae</taxon>
        <taxon>Asteroideae</taxon>
        <taxon>Heliantheae alliance</taxon>
        <taxon>Eupatorieae</taxon>
        <taxon>Mikania</taxon>
    </lineage>
</organism>
<name>A0A5N6M5X5_9ASTR</name>
<dbReference type="EMBL" id="SZYD01000017">
    <property type="protein sequence ID" value="KAD3069329.1"/>
    <property type="molecule type" value="Genomic_DNA"/>
</dbReference>
<reference evidence="4 5" key="1">
    <citation type="submission" date="2019-05" db="EMBL/GenBank/DDBJ databases">
        <title>Mikania micrantha, genome provides insights into the molecular mechanism of rapid growth.</title>
        <authorList>
            <person name="Liu B."/>
        </authorList>
    </citation>
    <scope>NUCLEOTIDE SEQUENCE [LARGE SCALE GENOMIC DNA]</scope>
    <source>
        <strain evidence="4">NLD-2019</strain>
        <tissue evidence="4">Leaf</tissue>
    </source>
</reference>
<dbReference type="InterPro" id="IPR053932">
    <property type="entry name" value="GeBP-like_DBD"/>
</dbReference>
<keyword evidence="5" id="KW-1185">Reference proteome</keyword>
<feature type="compositionally biased region" description="Polar residues" evidence="2">
    <location>
        <begin position="1"/>
        <end position="10"/>
    </location>
</feature>
<comment type="similarity">
    <text evidence="1">Belongs to the GeBP family.</text>
</comment>
<dbReference type="Pfam" id="PF04504">
    <property type="entry name" value="GeBP-like_DBD"/>
    <property type="match status" value="1"/>
</dbReference>
<evidence type="ECO:0000313" key="5">
    <source>
        <dbReference type="Proteomes" id="UP000326396"/>
    </source>
</evidence>
<protein>
    <recommendedName>
        <fullName evidence="3">Glabrous enhancer-binding protein-like DBD domain-containing protein</fullName>
    </recommendedName>
</protein>
<dbReference type="PANTHER" id="PTHR31662:SF33">
    <property type="entry name" value="DNA-BINDING STOREKEEPER PROTEIN TRANSCRIPTIONAL REGULATOR-LIKE PROTEIN"/>
    <property type="match status" value="1"/>
</dbReference>
<proteinExistence type="inferred from homology"/>
<dbReference type="Proteomes" id="UP000326396">
    <property type="component" value="Linkage Group LG7"/>
</dbReference>
<feature type="compositionally biased region" description="Polar residues" evidence="2">
    <location>
        <begin position="62"/>
        <end position="74"/>
    </location>
</feature>
<dbReference type="AlphaFoldDB" id="A0A5N6M5X5"/>
<accession>A0A5N6M5X5</accession>
<evidence type="ECO:0000313" key="4">
    <source>
        <dbReference type="EMBL" id="KAD3069329.1"/>
    </source>
</evidence>
<feature type="region of interest" description="Disordered" evidence="2">
    <location>
        <begin position="1"/>
        <end position="130"/>
    </location>
</feature>
<dbReference type="PANTHER" id="PTHR31662">
    <property type="entry name" value="BNAANNG10740D PROTEIN-RELATED"/>
    <property type="match status" value="1"/>
</dbReference>
<comment type="caution">
    <text evidence="4">The sequence shown here is derived from an EMBL/GenBank/DDBJ whole genome shotgun (WGS) entry which is preliminary data.</text>
</comment>
<evidence type="ECO:0000256" key="2">
    <source>
        <dbReference type="SAM" id="MobiDB-lite"/>
    </source>
</evidence>